<dbReference type="Gene3D" id="3.40.50.300">
    <property type="entry name" value="P-loop containing nucleotide triphosphate hydrolases"/>
    <property type="match status" value="1"/>
</dbReference>
<comment type="subcellular location">
    <subcellularLocation>
        <location evidence="1">Nucleus</location>
        <location evidence="1">Nucleolus</location>
    </subcellularLocation>
</comment>
<dbReference type="GO" id="GO:0034511">
    <property type="term" value="F:U3 snoRNA binding"/>
    <property type="evidence" value="ECO:0007669"/>
    <property type="project" value="InterPro"/>
</dbReference>
<dbReference type="Pfam" id="PF22916">
    <property type="entry name" value="UTP25_NTPase-like"/>
    <property type="match status" value="1"/>
</dbReference>
<proteinExistence type="inferred from homology"/>
<evidence type="ECO:0000256" key="5">
    <source>
        <dbReference type="ARBA" id="ARBA00032325"/>
    </source>
</evidence>
<dbReference type="Pfam" id="PF06862">
    <property type="entry name" value="Utp25_C"/>
    <property type="match status" value="1"/>
</dbReference>
<dbReference type="GO" id="GO:0019843">
    <property type="term" value="F:rRNA binding"/>
    <property type="evidence" value="ECO:0007669"/>
    <property type="project" value="TreeGrafter"/>
</dbReference>
<evidence type="ECO:0000313" key="10">
    <source>
        <dbReference type="Proteomes" id="UP000822476"/>
    </source>
</evidence>
<evidence type="ECO:0000256" key="3">
    <source>
        <dbReference type="ARBA" id="ARBA00023242"/>
    </source>
</evidence>
<comment type="caution">
    <text evidence="9">The sequence shown here is derived from an EMBL/GenBank/DDBJ whole genome shotgun (WGS) entry which is preliminary data.</text>
</comment>
<dbReference type="AlphaFoldDB" id="A0A8S9YJ98"/>
<dbReference type="GO" id="GO:0032040">
    <property type="term" value="C:small-subunit processome"/>
    <property type="evidence" value="ECO:0007669"/>
    <property type="project" value="TreeGrafter"/>
</dbReference>
<accession>A0A8S9YJ98</accession>
<dbReference type="GO" id="GO:0000462">
    <property type="term" value="P:maturation of SSU-rRNA from tricistronic rRNA transcript (SSU-rRNA, 5.8S rRNA, LSU-rRNA)"/>
    <property type="evidence" value="ECO:0007669"/>
    <property type="project" value="TreeGrafter"/>
</dbReference>
<reference evidence="9" key="1">
    <citation type="submission" date="2019-07" db="EMBL/GenBank/DDBJ databases">
        <title>Annotation for the trematode Paragonimus miyazaki's.</title>
        <authorList>
            <person name="Choi Y.-J."/>
        </authorList>
    </citation>
    <scope>NUCLEOTIDE SEQUENCE</scope>
    <source>
        <strain evidence="9">Japan</strain>
    </source>
</reference>
<keyword evidence="10" id="KW-1185">Reference proteome</keyword>
<evidence type="ECO:0000256" key="1">
    <source>
        <dbReference type="ARBA" id="ARBA00004604"/>
    </source>
</evidence>
<evidence type="ECO:0000256" key="4">
    <source>
        <dbReference type="ARBA" id="ARBA00024421"/>
    </source>
</evidence>
<organism evidence="9 10">
    <name type="scientific">Paragonimus skrjabini miyazakii</name>
    <dbReference type="NCBI Taxonomy" id="59628"/>
    <lineage>
        <taxon>Eukaryota</taxon>
        <taxon>Metazoa</taxon>
        <taxon>Spiralia</taxon>
        <taxon>Lophotrochozoa</taxon>
        <taxon>Platyhelminthes</taxon>
        <taxon>Trematoda</taxon>
        <taxon>Digenea</taxon>
        <taxon>Plagiorchiida</taxon>
        <taxon>Troglotremata</taxon>
        <taxon>Troglotrematidae</taxon>
        <taxon>Paragonimus</taxon>
    </lineage>
</organism>
<dbReference type="Proteomes" id="UP000822476">
    <property type="component" value="Unassembled WGS sequence"/>
</dbReference>
<dbReference type="InterPro" id="IPR027417">
    <property type="entry name" value="P-loop_NTPase"/>
</dbReference>
<protein>
    <recommendedName>
        <fullName evidence="4">U3 small nucleolar RNA-associated protein 25 homolog</fullName>
    </recommendedName>
    <alternativeName>
        <fullName evidence="5">UTP25 small subunit processor component</fullName>
    </alternativeName>
</protein>
<comment type="similarity">
    <text evidence="2">Belongs to the UTP25 family.</text>
</comment>
<evidence type="ECO:0000259" key="7">
    <source>
        <dbReference type="Pfam" id="PF06862"/>
    </source>
</evidence>
<gene>
    <name evidence="9" type="ORF">EG68_07718</name>
</gene>
<dbReference type="InterPro" id="IPR053940">
    <property type="entry name" value="UTP25_NTPase-like"/>
</dbReference>
<keyword evidence="3" id="KW-0539">Nucleus</keyword>
<feature type="domain" description="UTP25 NTP hydrolase-like" evidence="8">
    <location>
        <begin position="143"/>
        <end position="402"/>
    </location>
</feature>
<sequence>MLTVGFQDSGKNGAEAEYRTGGRLLNIRRLGALTQLHTSTRRMLLFADDSALFTQSEDGLQRLATSFVTAASNFGLDINTSIPDTMNDDLTDAPIEGSAFLRHFSYPFEKLEGIEPVYVQTVVAIEPNLNDHDAAVFKMISNYEDLLSCRRYPDNETARIMYCAHALNHALRSRKLIVKNNEREQRHGVSDDLRDQGFHRARILILAPTKESARRIVHTFLSLMPKGSTVSHRRRFERDFGPSPGEASLEKRKGYKPKDYQEWFSCNTSDHFRIGISFAKKSVKLYSAFADSDLILASPLGLQTIIDEEKEKEADLQYITASTELLIIDQAEMLLMQNWSNVQKIVSLLNQRPTKAAFASAARIRLAYLAGYGRRYRQTLIFSAVAASLITLLTGDCENFQGLNFIPPQPHFSSIYPSYLPDSVRVPGAKRLHTHEVSLPDAVKRPRSGADILTLTADVKLNLITFAVSGQALSEVQMGNESDSQSSEDESDVGGLKEPLVSPGISSTGDQLTLFVQRIPNFCRTYMGTVCCCLNFRAGRAVPLARMNAFKLRVLPRLRRGTDPRVLIYVPDFYDLEELRVLLTAESLDFCCVNEYSEDSEAERFRTLFALGRIRIMLLSERYYFFRRRKIRGAQTFIFYGPPTFPWFVRELIEFSYNEDNVENQNTSAPIQLTIIYYPPHEAHQVSTITGKVDL</sequence>
<feature type="domain" description="UTP25 C-terminal" evidence="7">
    <location>
        <begin position="543"/>
        <end position="692"/>
    </location>
</feature>
<dbReference type="InterPro" id="IPR010678">
    <property type="entry name" value="UTP25"/>
</dbReference>
<evidence type="ECO:0000256" key="6">
    <source>
        <dbReference type="SAM" id="MobiDB-lite"/>
    </source>
</evidence>
<dbReference type="InterPro" id="IPR053939">
    <property type="entry name" value="UTP25_C"/>
</dbReference>
<dbReference type="OrthoDB" id="10264378at2759"/>
<dbReference type="PANTHER" id="PTHR12933:SF0">
    <property type="entry name" value="U3 SMALL NUCLEOLAR RNA-ASSOCIATED PROTEIN 25 HOMOLOG"/>
    <property type="match status" value="1"/>
</dbReference>
<name>A0A8S9YJ98_9TREM</name>
<dbReference type="EMBL" id="JTDE01004564">
    <property type="protein sequence ID" value="KAF7254874.1"/>
    <property type="molecule type" value="Genomic_DNA"/>
</dbReference>
<evidence type="ECO:0000313" key="9">
    <source>
        <dbReference type="EMBL" id="KAF7254874.1"/>
    </source>
</evidence>
<dbReference type="PANTHER" id="PTHR12933">
    <property type="entry name" value="ORF PROTEIN-RELATED"/>
    <property type="match status" value="1"/>
</dbReference>
<feature type="region of interest" description="Disordered" evidence="6">
    <location>
        <begin position="477"/>
        <end position="504"/>
    </location>
</feature>
<evidence type="ECO:0000256" key="2">
    <source>
        <dbReference type="ARBA" id="ARBA00009223"/>
    </source>
</evidence>
<evidence type="ECO:0000259" key="8">
    <source>
        <dbReference type="Pfam" id="PF22916"/>
    </source>
</evidence>